<evidence type="ECO:0000313" key="12">
    <source>
        <dbReference type="Proteomes" id="UP000466794"/>
    </source>
</evidence>
<dbReference type="EC" id="5.3.1.24" evidence="3 9"/>
<evidence type="ECO:0000256" key="8">
    <source>
        <dbReference type="ARBA" id="ARBA00023235"/>
    </source>
</evidence>
<dbReference type="AlphaFoldDB" id="A0A7K1V6U7"/>
<keyword evidence="6 9" id="KW-0822">Tryptophan biosynthesis</keyword>
<evidence type="ECO:0000256" key="4">
    <source>
        <dbReference type="ARBA" id="ARBA00022272"/>
    </source>
</evidence>
<sequence>MANTQLGGPNSQDTQRKEREYMFVKVCGLTTEEQIDWAVELGYSAIGVVGTTKSKRYVEPARARELAAHARGRIRSFVVAFDKTEVEAVIDDFDVVQLYNWTALPNLAYCSAAAPAPEQRSEYFFYDASTGSGVFAEFPDWLDTVPGKVVLAGGLSAGNVAGVIEAHRPYGVDVSSSVELAPGVKSFDAMRDFLRATEG</sequence>
<evidence type="ECO:0000259" key="10">
    <source>
        <dbReference type="Pfam" id="PF00697"/>
    </source>
</evidence>
<dbReference type="PANTHER" id="PTHR42894">
    <property type="entry name" value="N-(5'-PHOSPHORIBOSYL)ANTHRANILATE ISOMERASE"/>
    <property type="match status" value="1"/>
</dbReference>
<dbReference type="SUPFAM" id="SSF51366">
    <property type="entry name" value="Ribulose-phoshate binding barrel"/>
    <property type="match status" value="1"/>
</dbReference>
<evidence type="ECO:0000256" key="6">
    <source>
        <dbReference type="ARBA" id="ARBA00022822"/>
    </source>
</evidence>
<dbReference type="GO" id="GO:0000162">
    <property type="term" value="P:L-tryptophan biosynthetic process"/>
    <property type="evidence" value="ECO:0007669"/>
    <property type="project" value="UniProtKB-UniRule"/>
</dbReference>
<dbReference type="Pfam" id="PF00697">
    <property type="entry name" value="PRAI"/>
    <property type="match status" value="1"/>
</dbReference>
<evidence type="ECO:0000313" key="11">
    <source>
        <dbReference type="EMBL" id="MVU82192.1"/>
    </source>
</evidence>
<comment type="similarity">
    <text evidence="9">Belongs to the TrpF family.</text>
</comment>
<dbReference type="PANTHER" id="PTHR42894:SF1">
    <property type="entry name" value="N-(5'-PHOSPHORIBOSYL)ANTHRANILATE ISOMERASE"/>
    <property type="match status" value="1"/>
</dbReference>
<evidence type="ECO:0000256" key="1">
    <source>
        <dbReference type="ARBA" id="ARBA00001164"/>
    </source>
</evidence>
<dbReference type="InterPro" id="IPR011060">
    <property type="entry name" value="RibuloseP-bd_barrel"/>
</dbReference>
<keyword evidence="12" id="KW-1185">Reference proteome</keyword>
<comment type="catalytic activity">
    <reaction evidence="1 9">
        <text>N-(5-phospho-beta-D-ribosyl)anthranilate = 1-(2-carboxyphenylamino)-1-deoxy-D-ribulose 5-phosphate</text>
        <dbReference type="Rhea" id="RHEA:21540"/>
        <dbReference type="ChEBI" id="CHEBI:18277"/>
        <dbReference type="ChEBI" id="CHEBI:58613"/>
        <dbReference type="EC" id="5.3.1.24"/>
    </reaction>
</comment>
<comment type="caution">
    <text evidence="11">The sequence shown here is derived from an EMBL/GenBank/DDBJ whole genome shotgun (WGS) entry which is preliminary data.</text>
</comment>
<proteinExistence type="inferred from homology"/>
<comment type="pathway">
    <text evidence="2 9">Amino-acid biosynthesis; L-tryptophan biosynthesis; L-tryptophan from chorismate: step 3/5.</text>
</comment>
<dbReference type="InterPro" id="IPR044643">
    <property type="entry name" value="TrpF_fam"/>
</dbReference>
<evidence type="ECO:0000256" key="7">
    <source>
        <dbReference type="ARBA" id="ARBA00023141"/>
    </source>
</evidence>
<reference evidence="11 12" key="1">
    <citation type="submission" date="2019-12" db="EMBL/GenBank/DDBJ databases">
        <title>Nocardia sp. nov. ET3-3 isolated from soil.</title>
        <authorList>
            <person name="Kanchanasin P."/>
            <person name="Tanasupawat S."/>
            <person name="Yuki M."/>
            <person name="Kudo T."/>
        </authorList>
    </citation>
    <scope>NUCLEOTIDE SEQUENCE [LARGE SCALE GENOMIC DNA]</scope>
    <source>
        <strain evidence="11 12">ET3-3</strain>
    </source>
</reference>
<gene>
    <name evidence="9" type="primary">trpF</name>
    <name evidence="11" type="ORF">GPX89_33760</name>
</gene>
<name>A0A7K1V6U7_9NOCA</name>
<dbReference type="HAMAP" id="MF_00135">
    <property type="entry name" value="PRAI"/>
    <property type="match status" value="1"/>
</dbReference>
<keyword evidence="5 9" id="KW-0028">Amino-acid biosynthesis</keyword>
<protein>
    <recommendedName>
        <fullName evidence="4 9">N-(5'-phosphoribosyl)anthranilate isomerase</fullName>
        <shortName evidence="9">PRAI</shortName>
        <ecNumber evidence="3 9">5.3.1.24</ecNumber>
    </recommendedName>
</protein>
<dbReference type="InterPro" id="IPR013785">
    <property type="entry name" value="Aldolase_TIM"/>
</dbReference>
<dbReference type="CDD" id="cd00405">
    <property type="entry name" value="PRAI"/>
    <property type="match status" value="1"/>
</dbReference>
<accession>A0A7K1V6U7</accession>
<evidence type="ECO:0000256" key="5">
    <source>
        <dbReference type="ARBA" id="ARBA00022605"/>
    </source>
</evidence>
<dbReference type="UniPathway" id="UPA00035">
    <property type="reaction ID" value="UER00042"/>
</dbReference>
<dbReference type="Gene3D" id="3.20.20.70">
    <property type="entry name" value="Aldolase class I"/>
    <property type="match status" value="2"/>
</dbReference>
<evidence type="ECO:0000256" key="9">
    <source>
        <dbReference type="HAMAP-Rule" id="MF_00135"/>
    </source>
</evidence>
<feature type="domain" description="N-(5'phosphoribosyl) anthranilate isomerase (PRAI)" evidence="10">
    <location>
        <begin position="141"/>
        <end position="194"/>
    </location>
</feature>
<evidence type="ECO:0000256" key="3">
    <source>
        <dbReference type="ARBA" id="ARBA00012572"/>
    </source>
</evidence>
<keyword evidence="7 9" id="KW-0057">Aromatic amino acid biosynthesis</keyword>
<organism evidence="11 12">
    <name type="scientific">Nocardia terrae</name>
    <dbReference type="NCBI Taxonomy" id="2675851"/>
    <lineage>
        <taxon>Bacteria</taxon>
        <taxon>Bacillati</taxon>
        <taxon>Actinomycetota</taxon>
        <taxon>Actinomycetes</taxon>
        <taxon>Mycobacteriales</taxon>
        <taxon>Nocardiaceae</taxon>
        <taxon>Nocardia</taxon>
    </lineage>
</organism>
<keyword evidence="8 9" id="KW-0413">Isomerase</keyword>
<dbReference type="Proteomes" id="UP000466794">
    <property type="component" value="Unassembled WGS sequence"/>
</dbReference>
<dbReference type="GO" id="GO:0004640">
    <property type="term" value="F:phosphoribosylanthranilate isomerase activity"/>
    <property type="evidence" value="ECO:0007669"/>
    <property type="project" value="UniProtKB-UniRule"/>
</dbReference>
<evidence type="ECO:0000256" key="2">
    <source>
        <dbReference type="ARBA" id="ARBA00004664"/>
    </source>
</evidence>
<dbReference type="EMBL" id="WRPP01000008">
    <property type="protein sequence ID" value="MVU82192.1"/>
    <property type="molecule type" value="Genomic_DNA"/>
</dbReference>
<dbReference type="InterPro" id="IPR001240">
    <property type="entry name" value="PRAI_dom"/>
</dbReference>